<evidence type="ECO:0000256" key="2">
    <source>
        <dbReference type="ARBA" id="ARBA00023145"/>
    </source>
</evidence>
<dbReference type="InterPro" id="IPR039417">
    <property type="entry name" value="Peptidase_C1A_papain-like"/>
</dbReference>
<dbReference type="Gene3D" id="3.90.70.10">
    <property type="entry name" value="Cysteine proteinases"/>
    <property type="match status" value="1"/>
</dbReference>
<keyword evidence="3" id="KW-1015">Disulfide bond</keyword>
<feature type="domain" description="Peptidase C1A papain C-terminal" evidence="5">
    <location>
        <begin position="112"/>
        <end position="333"/>
    </location>
</feature>
<keyword evidence="4" id="KW-0732">Signal</keyword>
<protein>
    <submittedName>
        <fullName evidence="7">Thiolproteinase SmTP1, putative</fullName>
    </submittedName>
</protein>
<dbReference type="Proteomes" id="UP000007800">
    <property type="component" value="Unassembled WGS sequence"/>
</dbReference>
<evidence type="ECO:0000313" key="8">
    <source>
        <dbReference type="Proteomes" id="UP000007800"/>
    </source>
</evidence>
<dbReference type="PRINTS" id="PR00705">
    <property type="entry name" value="PAPAIN"/>
</dbReference>
<dbReference type="PANTHER" id="PTHR12411">
    <property type="entry name" value="CYSTEINE PROTEASE FAMILY C1-RELATED"/>
    <property type="match status" value="1"/>
</dbReference>
<gene>
    <name evidence="7" type="ORF">Pmar_PMAR000556</name>
</gene>
<organism evidence="8">
    <name type="scientific">Perkinsus marinus (strain ATCC 50983 / TXsc)</name>
    <dbReference type="NCBI Taxonomy" id="423536"/>
    <lineage>
        <taxon>Eukaryota</taxon>
        <taxon>Sar</taxon>
        <taxon>Alveolata</taxon>
        <taxon>Perkinsozoa</taxon>
        <taxon>Perkinsea</taxon>
        <taxon>Perkinsida</taxon>
        <taxon>Perkinsidae</taxon>
        <taxon>Perkinsus</taxon>
    </lineage>
</organism>
<dbReference type="EMBL" id="GG682245">
    <property type="protein sequence ID" value="EER03319.1"/>
    <property type="molecule type" value="Genomic_DNA"/>
</dbReference>
<dbReference type="InterPro" id="IPR038765">
    <property type="entry name" value="Papain-like_cys_pep_sf"/>
</dbReference>
<evidence type="ECO:0000313" key="7">
    <source>
        <dbReference type="EMBL" id="EER03319.1"/>
    </source>
</evidence>
<dbReference type="SUPFAM" id="SSF54001">
    <property type="entry name" value="Cysteine proteinases"/>
    <property type="match status" value="1"/>
</dbReference>
<reference evidence="7 8" key="1">
    <citation type="submission" date="2008-07" db="EMBL/GenBank/DDBJ databases">
        <authorList>
            <person name="El-Sayed N."/>
            <person name="Caler E."/>
            <person name="Inman J."/>
            <person name="Amedeo P."/>
            <person name="Hass B."/>
            <person name="Wortman J."/>
        </authorList>
    </citation>
    <scope>NUCLEOTIDE SEQUENCE [LARGE SCALE GENOMIC DNA]</scope>
    <source>
        <strain evidence="8">ATCC 50983 / TXsc</strain>
    </source>
</reference>
<feature type="signal peptide" evidence="4">
    <location>
        <begin position="1"/>
        <end position="17"/>
    </location>
</feature>
<dbReference type="InterPro" id="IPR000668">
    <property type="entry name" value="Peptidase_C1A_C"/>
</dbReference>
<sequence>MTTISVVFLLAFPVYKAVDLETSSLAFIGFQKKHGKSYDNKDEEMKRAAIFHDNLNYIEEVNAQNLSYKLGVNEYTDLTLEEFAALKLSSTDMSEGMGDGFVAGAGPTTTTLPTSVDWRKKGVLNPVKDQGYCGSCWAFSAIGALEPRYAIATGKLLSLSEQQLVDCAGAYGNEGCNGGLMDKAFEYIKATGVDKESTYPYVGSDETCQATVENKTDGLPVGEVTGNQMLHQTEKALMEGVAAAPVSIAMYANLQSFQHYKSGVYSDPNCNAKGGSIDHGVVAVGYGTENGQDYFIIRNSWGRSWGQDGYVYLKRGVGSFGQCNIYKYMCVPTLKSR</sequence>
<dbReference type="Pfam" id="PF08246">
    <property type="entry name" value="Inhibitor_I29"/>
    <property type="match status" value="1"/>
</dbReference>
<dbReference type="CDD" id="cd02248">
    <property type="entry name" value="Peptidase_C1A"/>
    <property type="match status" value="1"/>
</dbReference>
<evidence type="ECO:0000259" key="5">
    <source>
        <dbReference type="SMART" id="SM00645"/>
    </source>
</evidence>
<dbReference type="OrthoDB" id="190265at2759"/>
<evidence type="ECO:0000256" key="1">
    <source>
        <dbReference type="ARBA" id="ARBA00008455"/>
    </source>
</evidence>
<dbReference type="GeneID" id="9047329"/>
<comment type="similarity">
    <text evidence="1">Belongs to the peptidase C1 family.</text>
</comment>
<dbReference type="SMART" id="SM00645">
    <property type="entry name" value="Pept_C1"/>
    <property type="match status" value="1"/>
</dbReference>
<evidence type="ECO:0000256" key="3">
    <source>
        <dbReference type="ARBA" id="ARBA00023157"/>
    </source>
</evidence>
<dbReference type="InterPro" id="IPR025660">
    <property type="entry name" value="Pept_his_AS"/>
</dbReference>
<dbReference type="AlphaFoldDB" id="C5LIY4"/>
<dbReference type="PROSITE" id="PS00639">
    <property type="entry name" value="THIOL_PROTEASE_HIS"/>
    <property type="match status" value="1"/>
</dbReference>
<dbReference type="PROSITE" id="PS00139">
    <property type="entry name" value="THIOL_PROTEASE_CYS"/>
    <property type="match status" value="1"/>
</dbReference>
<dbReference type="GO" id="GO:0006508">
    <property type="term" value="P:proteolysis"/>
    <property type="evidence" value="ECO:0007669"/>
    <property type="project" value="InterPro"/>
</dbReference>
<evidence type="ECO:0000256" key="4">
    <source>
        <dbReference type="SAM" id="SignalP"/>
    </source>
</evidence>
<dbReference type="InterPro" id="IPR013128">
    <property type="entry name" value="Peptidase_C1A"/>
</dbReference>
<feature type="chain" id="PRO_5018640563" evidence="4">
    <location>
        <begin position="18"/>
        <end position="337"/>
    </location>
</feature>
<feature type="domain" description="Cathepsin propeptide inhibitor" evidence="6">
    <location>
        <begin position="27"/>
        <end position="83"/>
    </location>
</feature>
<accession>C5LIY4</accession>
<keyword evidence="2" id="KW-0865">Zymogen</keyword>
<dbReference type="FunFam" id="3.90.70.10:FF:000039">
    <property type="entry name" value="Cysteine proteinase 2, putative"/>
    <property type="match status" value="1"/>
</dbReference>
<keyword evidence="8" id="KW-1185">Reference proteome</keyword>
<name>C5LIY4_PERM5</name>
<evidence type="ECO:0000259" key="6">
    <source>
        <dbReference type="SMART" id="SM00848"/>
    </source>
</evidence>
<proteinExistence type="inferred from homology"/>
<dbReference type="GO" id="GO:0008234">
    <property type="term" value="F:cysteine-type peptidase activity"/>
    <property type="evidence" value="ECO:0007669"/>
    <property type="project" value="InterPro"/>
</dbReference>
<dbReference type="RefSeq" id="XP_002771503.1">
    <property type="nucleotide sequence ID" value="XM_002771457.1"/>
</dbReference>
<dbReference type="Pfam" id="PF00112">
    <property type="entry name" value="Peptidase_C1"/>
    <property type="match status" value="1"/>
</dbReference>
<dbReference type="SMART" id="SM00848">
    <property type="entry name" value="Inhibitor_I29"/>
    <property type="match status" value="1"/>
</dbReference>
<dbReference type="InterPro" id="IPR000169">
    <property type="entry name" value="Pept_cys_AS"/>
</dbReference>
<dbReference type="InterPro" id="IPR013201">
    <property type="entry name" value="Prot_inhib_I29"/>
</dbReference>